<reference evidence="2" key="2">
    <citation type="journal article" date="2016" name="Sci. Rep.">
        <title>Dictyocaulus viviparus genome, variome and transcriptome elucidate lungworm biology and support future intervention.</title>
        <authorList>
            <person name="McNulty S.N."/>
            <person name="Strube C."/>
            <person name="Rosa B.A."/>
            <person name="Martin J.C."/>
            <person name="Tyagi R."/>
            <person name="Choi Y.J."/>
            <person name="Wang Q."/>
            <person name="Hallsworth Pepin K."/>
            <person name="Zhang X."/>
            <person name="Ozersky P."/>
            <person name="Wilson R.K."/>
            <person name="Sternberg P.W."/>
            <person name="Gasser R.B."/>
            <person name="Mitreva M."/>
        </authorList>
    </citation>
    <scope>NUCLEOTIDE SEQUENCE [LARGE SCALE GENOMIC DNA]</scope>
    <source>
        <strain evidence="2">HannoverDv2000</strain>
    </source>
</reference>
<dbReference type="InterPro" id="IPR024420">
    <property type="entry name" value="TRAPP_III_complex_Trs85"/>
</dbReference>
<dbReference type="Pfam" id="PF12739">
    <property type="entry name" value="TRAPPC-Trs85"/>
    <property type="match status" value="1"/>
</dbReference>
<reference evidence="1 2" key="1">
    <citation type="submission" date="2013-11" db="EMBL/GenBank/DDBJ databases">
        <title>Draft genome of the bovine lungworm Dictyocaulus viviparus.</title>
        <authorList>
            <person name="Mitreva M."/>
        </authorList>
    </citation>
    <scope>NUCLEOTIDE SEQUENCE [LARGE SCALE GENOMIC DNA]</scope>
    <source>
        <strain evidence="1 2">HannoverDv2000</strain>
    </source>
</reference>
<dbReference type="STRING" id="29172.A0A0D8XLK6"/>
<keyword evidence="2" id="KW-1185">Reference proteome</keyword>
<gene>
    <name evidence="1" type="ORF">DICVIV_08539</name>
</gene>
<proteinExistence type="predicted"/>
<protein>
    <submittedName>
        <fullName evidence="1">Uncharacterized protein</fullName>
    </submittedName>
</protein>
<dbReference type="PANTHER" id="PTHR12975">
    <property type="entry name" value="TRANSPORT PROTEIN TRAPP"/>
    <property type="match status" value="1"/>
</dbReference>
<evidence type="ECO:0000313" key="2">
    <source>
        <dbReference type="Proteomes" id="UP000053766"/>
    </source>
</evidence>
<accession>A0A0D8XLK6</accession>
<organism evidence="1 2">
    <name type="scientific">Dictyocaulus viviparus</name>
    <name type="common">Bovine lungworm</name>
    <dbReference type="NCBI Taxonomy" id="29172"/>
    <lineage>
        <taxon>Eukaryota</taxon>
        <taxon>Metazoa</taxon>
        <taxon>Ecdysozoa</taxon>
        <taxon>Nematoda</taxon>
        <taxon>Chromadorea</taxon>
        <taxon>Rhabditida</taxon>
        <taxon>Rhabditina</taxon>
        <taxon>Rhabditomorpha</taxon>
        <taxon>Strongyloidea</taxon>
        <taxon>Metastrongylidae</taxon>
        <taxon>Dictyocaulus</taxon>
    </lineage>
</organism>
<dbReference type="GO" id="GO:1990072">
    <property type="term" value="C:TRAPPIII protein complex"/>
    <property type="evidence" value="ECO:0007669"/>
    <property type="project" value="TreeGrafter"/>
</dbReference>
<sequence length="222" mass="25055">MKNPASINRAQRDENEEFFLGEKHAVSVTDRETLELVMQKFLRNCLVPHVERLMRTLFEQLTARRGIIGKSLTSGMKKWFGGGSSANLASIPSVSFPPESLEMQSRKLADLAFMFGLYHFAHSQYRSVRKDFEHNHAWLHYAAASEMAAVALYLSDTSFSPRQFPKHYFEVALENQINYSGKYTSVIRCALNASSILGNMALFKEAASLISTIDNIVGFLFS</sequence>
<dbReference type="Proteomes" id="UP000053766">
    <property type="component" value="Unassembled WGS sequence"/>
</dbReference>
<dbReference type="OrthoDB" id="203724at2759"/>
<dbReference type="PANTHER" id="PTHR12975:SF6">
    <property type="entry name" value="TRAFFICKING PROTEIN PARTICLE COMPLEX SUBUNIT 8"/>
    <property type="match status" value="1"/>
</dbReference>
<dbReference type="EMBL" id="KN716409">
    <property type="protein sequence ID" value="KJH45415.1"/>
    <property type="molecule type" value="Genomic_DNA"/>
</dbReference>
<dbReference type="AlphaFoldDB" id="A0A0D8XLK6"/>
<name>A0A0D8XLK6_DICVI</name>
<evidence type="ECO:0000313" key="1">
    <source>
        <dbReference type="EMBL" id="KJH45415.1"/>
    </source>
</evidence>